<comment type="subcellular location">
    <subcellularLocation>
        <location evidence="9 10">Peroxisome membrane</location>
    </subcellularLocation>
</comment>
<keyword evidence="2 10" id="KW-0813">Transport</keyword>
<evidence type="ECO:0000313" key="13">
    <source>
        <dbReference type="EMBL" id="CZS89910.1"/>
    </source>
</evidence>
<keyword evidence="4" id="KW-0811">Translocation</keyword>
<comment type="caution">
    <text evidence="13">The sequence shown here is derived from an EMBL/GenBank/DDBJ whole genome shotgun (WGS) entry which is preliminary data.</text>
</comment>
<gene>
    <name evidence="13" type="ORF">RCO7_02382</name>
</gene>
<keyword evidence="6 10" id="KW-0576">Peroxisome</keyword>
<name>A0A1E1JW74_9HELO</name>
<feature type="compositionally biased region" description="Polar residues" evidence="11">
    <location>
        <begin position="295"/>
        <end position="320"/>
    </location>
</feature>
<evidence type="ECO:0000256" key="2">
    <source>
        <dbReference type="ARBA" id="ARBA00022448"/>
    </source>
</evidence>
<sequence length="361" mass="38726">MAIREDIVASAVTFLQDPSVAGSPIENRIAFLQSKNLTQEEIDNALARAGGETAPGNYSNYAPQQQQVMRQPQSGYGGYQQHPWQQPPPEIPKRDWRDWFIMGTVMGGVGYGLYFVAKRYVYPMIAPPTAPQLEQDKQAIDESFEKAFSLLDQLAKDTETLKSSEQARTERIDAALKEVETVISELKTASKRREEDTRRIGDEVRGLKDLIPRAMEGQKETTDNRLKELNTELKSLKTLMGQRMNPTPSTPNTGNSYGRASGMASSNTPSNAPAQPTSSTNGSSTGEVVSPKPASVSNGTGSEIVASMQSSAQGRSSPFNTGAPAGKAAIPAWQMAAANKSNSSSNTTGTGSGTQEATGSA</sequence>
<comment type="function">
    <text evidence="10">Component of the PEX13-PEX14 docking complex, a translocon channel that specifically mediates the import of peroxisomal cargo proteins bound to PEX5 receptor. The PEX13-PEX14 docking complex forms a large import pore which can be opened to a diameter of about 9 nm. Mechanistically, PEX5 receptor along with cargo proteins associates with the PEX14 subunit of the PEX13-PEX14 docking complex in the cytosol, leading to the insertion of the receptor into the organelle membrane with the concomitant translocation of the cargo into the peroxisome matrix.</text>
</comment>
<evidence type="ECO:0000256" key="1">
    <source>
        <dbReference type="ARBA" id="ARBA00005443"/>
    </source>
</evidence>
<dbReference type="PANTHER" id="PTHR23058:SF0">
    <property type="entry name" value="PEROXISOMAL MEMBRANE PROTEIN PEX14"/>
    <property type="match status" value="1"/>
</dbReference>
<dbReference type="InterPro" id="IPR025655">
    <property type="entry name" value="PEX14"/>
</dbReference>
<keyword evidence="14" id="KW-1185">Reference proteome</keyword>
<dbReference type="EMBL" id="FJUW01000003">
    <property type="protein sequence ID" value="CZS89910.1"/>
    <property type="molecule type" value="Genomic_DNA"/>
</dbReference>
<dbReference type="InterPro" id="IPR036388">
    <property type="entry name" value="WH-like_DNA-bd_sf"/>
</dbReference>
<feature type="region of interest" description="Disordered" evidence="11">
    <location>
        <begin position="238"/>
        <end position="361"/>
    </location>
</feature>
<keyword evidence="5 10" id="KW-0472">Membrane</keyword>
<dbReference type="FunFam" id="1.10.10.10:FF:000489">
    <property type="entry name" value="Putative peroxisomal membrane anchor protein"/>
    <property type="match status" value="1"/>
</dbReference>
<accession>A0A1E1JW74</accession>
<evidence type="ECO:0000256" key="5">
    <source>
        <dbReference type="ARBA" id="ARBA00023136"/>
    </source>
</evidence>
<reference evidence="14" key="1">
    <citation type="submission" date="2016-03" db="EMBL/GenBank/DDBJ databases">
        <authorList>
            <person name="Ploux O."/>
        </authorList>
    </citation>
    <scope>NUCLEOTIDE SEQUENCE [LARGE SCALE GENOMIC DNA]</scope>
    <source>
        <strain evidence="14">UK7</strain>
    </source>
</reference>
<dbReference type="Proteomes" id="UP000178129">
    <property type="component" value="Unassembled WGS sequence"/>
</dbReference>
<protein>
    <recommendedName>
        <fullName evidence="7 10">Peroxisomal membrane protein PEX14</fullName>
    </recommendedName>
    <alternativeName>
        <fullName evidence="8 10">Peroxin-14</fullName>
    </alternativeName>
</protein>
<dbReference type="Pfam" id="PF04695">
    <property type="entry name" value="Pex14_N"/>
    <property type="match status" value="1"/>
</dbReference>
<dbReference type="GO" id="GO:0016560">
    <property type="term" value="P:protein import into peroxisome matrix, docking"/>
    <property type="evidence" value="ECO:0007669"/>
    <property type="project" value="UniProtKB-UniRule"/>
</dbReference>
<evidence type="ECO:0000256" key="7">
    <source>
        <dbReference type="ARBA" id="ARBA00029502"/>
    </source>
</evidence>
<evidence type="ECO:0000256" key="9">
    <source>
        <dbReference type="ARBA" id="ARBA00046271"/>
    </source>
</evidence>
<evidence type="ECO:0000256" key="11">
    <source>
        <dbReference type="SAM" id="MobiDB-lite"/>
    </source>
</evidence>
<feature type="compositionally biased region" description="Polar residues" evidence="11">
    <location>
        <begin position="244"/>
        <end position="287"/>
    </location>
</feature>
<keyword evidence="3 10" id="KW-0653">Protein transport</keyword>
<dbReference type="GO" id="GO:1990429">
    <property type="term" value="C:peroxisomal importomer complex"/>
    <property type="evidence" value="ECO:0007669"/>
    <property type="project" value="TreeGrafter"/>
</dbReference>
<comment type="similarity">
    <text evidence="1 10">Belongs to the peroxin-14 family.</text>
</comment>
<dbReference type="Gene3D" id="1.10.10.10">
    <property type="entry name" value="Winged helix-like DNA-binding domain superfamily/Winged helix DNA-binding domain"/>
    <property type="match status" value="1"/>
</dbReference>
<evidence type="ECO:0000256" key="6">
    <source>
        <dbReference type="ARBA" id="ARBA00023140"/>
    </source>
</evidence>
<dbReference type="AlphaFoldDB" id="A0A1E1JW74"/>
<dbReference type="FunCoup" id="A0A1E1JW74">
    <property type="interactions" value="61"/>
</dbReference>
<evidence type="ECO:0000256" key="10">
    <source>
        <dbReference type="RuleBase" id="RU367032"/>
    </source>
</evidence>
<proteinExistence type="inferred from homology"/>
<feature type="compositionally biased region" description="Low complexity" evidence="11">
    <location>
        <begin position="336"/>
        <end position="349"/>
    </location>
</feature>
<evidence type="ECO:0000256" key="4">
    <source>
        <dbReference type="ARBA" id="ARBA00023010"/>
    </source>
</evidence>
<organism evidence="13 14">
    <name type="scientific">Rhynchosporium graminicola</name>
    <dbReference type="NCBI Taxonomy" id="2792576"/>
    <lineage>
        <taxon>Eukaryota</taxon>
        <taxon>Fungi</taxon>
        <taxon>Dikarya</taxon>
        <taxon>Ascomycota</taxon>
        <taxon>Pezizomycotina</taxon>
        <taxon>Leotiomycetes</taxon>
        <taxon>Helotiales</taxon>
        <taxon>Ploettnerulaceae</taxon>
        <taxon>Rhynchosporium</taxon>
    </lineage>
</organism>
<dbReference type="GO" id="GO:0005778">
    <property type="term" value="C:peroxisomal membrane"/>
    <property type="evidence" value="ECO:0007669"/>
    <property type="project" value="UniProtKB-SubCell"/>
</dbReference>
<dbReference type="GO" id="GO:0005102">
    <property type="term" value="F:signaling receptor binding"/>
    <property type="evidence" value="ECO:0007669"/>
    <property type="project" value="TreeGrafter"/>
</dbReference>
<evidence type="ECO:0000313" key="14">
    <source>
        <dbReference type="Proteomes" id="UP000178129"/>
    </source>
</evidence>
<feature type="domain" description="Peroxisome membrane anchor protein Pex14p N-terminal" evidence="12">
    <location>
        <begin position="4"/>
        <end position="48"/>
    </location>
</feature>
<dbReference type="PANTHER" id="PTHR23058">
    <property type="entry name" value="PEROXISOMAL MEMBRANE PROTEIN PEX14"/>
    <property type="match status" value="1"/>
</dbReference>
<evidence type="ECO:0000256" key="8">
    <source>
        <dbReference type="ARBA" id="ARBA00029691"/>
    </source>
</evidence>
<dbReference type="STRING" id="914237.A0A1E1JW74"/>
<evidence type="ECO:0000256" key="3">
    <source>
        <dbReference type="ARBA" id="ARBA00022927"/>
    </source>
</evidence>
<dbReference type="InterPro" id="IPR006785">
    <property type="entry name" value="Pex14_N"/>
</dbReference>
<dbReference type="InParanoid" id="A0A1E1JW74"/>
<evidence type="ECO:0000259" key="12">
    <source>
        <dbReference type="Pfam" id="PF04695"/>
    </source>
</evidence>